<keyword evidence="1" id="KW-0472">Membrane</keyword>
<keyword evidence="1" id="KW-1133">Transmembrane helix</keyword>
<evidence type="ECO:0000256" key="1">
    <source>
        <dbReference type="SAM" id="Phobius"/>
    </source>
</evidence>
<keyword evidence="3" id="KW-1185">Reference proteome</keyword>
<evidence type="ECO:0000313" key="2">
    <source>
        <dbReference type="EMBL" id="KAG7520707.1"/>
    </source>
</evidence>
<keyword evidence="1" id="KW-0812">Transmembrane</keyword>
<dbReference type="PANTHER" id="PTHR15570:SF2">
    <property type="entry name" value="G0_G1 SWITCH PROTEIN 2"/>
    <property type="match status" value="1"/>
</dbReference>
<reference evidence="2 3" key="1">
    <citation type="journal article" date="2021" name="Sci. Rep.">
        <title>Chromosome anchoring in Senegalese sole (Solea senegalensis) reveals sex-associated markers and genome rearrangements in flatfish.</title>
        <authorList>
            <person name="Guerrero-Cozar I."/>
            <person name="Gomez-Garrido J."/>
            <person name="Berbel C."/>
            <person name="Martinez-Blanch J.F."/>
            <person name="Alioto T."/>
            <person name="Claros M.G."/>
            <person name="Gagnaire P.A."/>
            <person name="Manchado M."/>
        </authorList>
    </citation>
    <scope>NUCLEOTIDE SEQUENCE [LARGE SCALE GENOMIC DNA]</scope>
    <source>
        <strain evidence="2">Sse05_10M</strain>
    </source>
</reference>
<gene>
    <name evidence="2" type="ORF">JOB18_034807</name>
</gene>
<dbReference type="PANTHER" id="PTHR15570">
    <property type="entry name" value="G0/G1 SWITCH PROTEIN 2"/>
    <property type="match status" value="1"/>
</dbReference>
<organism evidence="2 3">
    <name type="scientific">Solea senegalensis</name>
    <name type="common">Senegalese sole</name>
    <dbReference type="NCBI Taxonomy" id="28829"/>
    <lineage>
        <taxon>Eukaryota</taxon>
        <taxon>Metazoa</taxon>
        <taxon>Chordata</taxon>
        <taxon>Craniata</taxon>
        <taxon>Vertebrata</taxon>
        <taxon>Euteleostomi</taxon>
        <taxon>Actinopterygii</taxon>
        <taxon>Neopterygii</taxon>
        <taxon>Teleostei</taxon>
        <taxon>Neoteleostei</taxon>
        <taxon>Acanthomorphata</taxon>
        <taxon>Carangaria</taxon>
        <taxon>Pleuronectiformes</taxon>
        <taxon>Pleuronectoidei</taxon>
        <taxon>Soleidae</taxon>
        <taxon>Solea</taxon>
    </lineage>
</organism>
<comment type="caution">
    <text evidence="2">The sequence shown here is derived from an EMBL/GenBank/DDBJ whole genome shotgun (WGS) entry which is preliminary data.</text>
</comment>
<evidence type="ECO:0000313" key="3">
    <source>
        <dbReference type="Proteomes" id="UP000693946"/>
    </source>
</evidence>
<dbReference type="Pfam" id="PF15103">
    <property type="entry name" value="G0-G1_switch_2"/>
    <property type="match status" value="1"/>
</dbReference>
<name>A0AAV6SW56_SOLSE</name>
<accession>A0AAV6SW56</accession>
<feature type="transmembrane region" description="Helical" evidence="1">
    <location>
        <begin position="26"/>
        <end position="48"/>
    </location>
</feature>
<proteinExistence type="predicted"/>
<evidence type="ECO:0008006" key="4">
    <source>
        <dbReference type="Google" id="ProtNLM"/>
    </source>
</evidence>
<sequence length="111" mass="12381">MNTITEIIPFAKEMLNQRPCWGIVKIYTLGSTLAILGVVGGLLEMLFLPFEGQETAEETPVELIKEKKSVLMSHAAFVYVEVTDGLETEEIMTKHLVSAGRRSSVNRLHAY</sequence>
<dbReference type="Proteomes" id="UP000693946">
    <property type="component" value="Linkage Group LG11"/>
</dbReference>
<dbReference type="EMBL" id="JAGKHQ010000003">
    <property type="protein sequence ID" value="KAG7520707.1"/>
    <property type="molecule type" value="Genomic_DNA"/>
</dbReference>
<protein>
    <recommendedName>
        <fullName evidence="4">G0/G1 switch protein 2</fullName>
    </recommendedName>
</protein>
<dbReference type="InterPro" id="IPR016821">
    <property type="entry name" value="G0S2"/>
</dbReference>
<dbReference type="AlphaFoldDB" id="A0AAV6SW56"/>